<evidence type="ECO:0000313" key="3">
    <source>
        <dbReference type="Proteomes" id="UP000017973"/>
    </source>
</evidence>
<feature type="transmembrane region" description="Helical" evidence="1">
    <location>
        <begin position="21"/>
        <end position="39"/>
    </location>
</feature>
<keyword evidence="1" id="KW-0812">Transmembrane</keyword>
<dbReference type="HOGENOM" id="CLU_3266709_0_0_9"/>
<dbReference type="EMBL" id="AYJU01000017">
    <property type="protein sequence ID" value="EST53960.1"/>
    <property type="molecule type" value="Genomic_DNA"/>
</dbReference>
<keyword evidence="1" id="KW-0472">Membrane</keyword>
<reference evidence="2 3" key="1">
    <citation type="journal article" date="2014" name="Genome Announc.">
        <title>Draft Genome Sequence of Brevibacillus panacihumi Strain W25, a Halotolerant Hydrocarbon-Degrading Bacterium.</title>
        <authorList>
            <person name="Wang X."/>
            <person name="Jin D."/>
            <person name="Zhou L."/>
            <person name="Wu L."/>
            <person name="An W."/>
            <person name="Chen Y."/>
            <person name="Zhao L."/>
        </authorList>
    </citation>
    <scope>NUCLEOTIDE SEQUENCE [LARGE SCALE GENOMIC DNA]</scope>
    <source>
        <strain evidence="2 3">W25</strain>
    </source>
</reference>
<keyword evidence="1" id="KW-1133">Transmembrane helix</keyword>
<name>V6M7U5_9BACL</name>
<accession>V6M7U5</accession>
<comment type="caution">
    <text evidence="2">The sequence shown here is derived from an EMBL/GenBank/DDBJ whole genome shotgun (WGS) entry which is preliminary data.</text>
</comment>
<organism evidence="2 3">
    <name type="scientific">Brevibacillus panacihumi W25</name>
    <dbReference type="NCBI Taxonomy" id="1408254"/>
    <lineage>
        <taxon>Bacteria</taxon>
        <taxon>Bacillati</taxon>
        <taxon>Bacillota</taxon>
        <taxon>Bacilli</taxon>
        <taxon>Bacillales</taxon>
        <taxon>Paenibacillaceae</taxon>
        <taxon>Brevibacillus</taxon>
    </lineage>
</organism>
<evidence type="ECO:0000256" key="1">
    <source>
        <dbReference type="SAM" id="Phobius"/>
    </source>
</evidence>
<dbReference type="Proteomes" id="UP000017973">
    <property type="component" value="Unassembled WGS sequence"/>
</dbReference>
<sequence length="41" mass="4619">MKNNEPVSKLIERTVKDLKSFLVFFGLAIVGLLAAKFYLGF</sequence>
<keyword evidence="3" id="KW-1185">Reference proteome</keyword>
<dbReference type="AlphaFoldDB" id="V6M7U5"/>
<evidence type="ECO:0000313" key="2">
    <source>
        <dbReference type="EMBL" id="EST53960.1"/>
    </source>
</evidence>
<protein>
    <submittedName>
        <fullName evidence="2">Uncharacterized protein</fullName>
    </submittedName>
</protein>
<gene>
    <name evidence="2" type="ORF">T458_22235</name>
</gene>
<dbReference type="RefSeq" id="WP_023558224.1">
    <property type="nucleotide sequence ID" value="NZ_KI629785.1"/>
</dbReference>
<proteinExistence type="predicted"/>